<reference evidence="1 2" key="1">
    <citation type="submission" date="2024-02" db="EMBL/GenBank/DDBJ databases">
        <title>Herpetosiphon gulosus NBRC 112829.</title>
        <authorList>
            <person name="Ichikawa N."/>
            <person name="Katano-Makiyama Y."/>
            <person name="Hidaka K."/>
        </authorList>
    </citation>
    <scope>NUCLEOTIDE SEQUENCE [LARGE SCALE GENOMIC DNA]</scope>
    <source>
        <strain evidence="1 2">NBRC 112829</strain>
    </source>
</reference>
<evidence type="ECO:0000313" key="2">
    <source>
        <dbReference type="Proteomes" id="UP001428290"/>
    </source>
</evidence>
<accession>A0ABP9XAN6</accession>
<sequence length="564" mass="66057">MSGAAPYPDSDYDEVEAIRVFENLLDFRYIKSSITKRDKVPNVDGFIEILDYTNSPIAKVEVQVRKIPVNRKQYSVQKSLVLYSKNSSTLPVILICVDIINHKVYWKHIHSLMSEYKEGQNTFTVYFDDSTDIVNTSGEYIQRWIQIAKDYQIRINEFPVAAIALKKEKELLKLTRDEQMYFQDYLDAINNFVRSDFEIIKDLSNIWMFGIVIYSIDDDRIIYGIGRIPYGDTKSPIYFVGGNPFNDGLASNVDIEVEFATILDRSNLGNSREKGKQFVLNRVNRLVKEFGFPVFGEILASDIIFSFIDNYYRFLYLDENKNDFDLDEISNAFYNTLTNTCKIYLQKQQDKLLLVDLDNMKSSYFPPKKPKHTLDPKLFWIRSRKFPLDVVESAIQYLRSVNLINVKRPFVKRARIDGFIWTGYSLSERGDNIKKILSNCITEYKIFCQGCKFNFTDSYYLSDKYSIIYGYSNKNEKERPLVEEMVVINHDKMLPKVIVEEGLNTFFNGRGIMYNDVWYNSITISASASNFLFHDQAMRNMIYNLLINDMKRHYNLTNNIHFML</sequence>
<protein>
    <recommendedName>
        <fullName evidence="3">DUF4365 domain-containing protein</fullName>
    </recommendedName>
</protein>
<comment type="caution">
    <text evidence="1">The sequence shown here is derived from an EMBL/GenBank/DDBJ whole genome shotgun (WGS) entry which is preliminary data.</text>
</comment>
<name>A0ABP9XAN6_9CHLR</name>
<proteinExistence type="predicted"/>
<evidence type="ECO:0000313" key="1">
    <source>
        <dbReference type="EMBL" id="GAA5531595.1"/>
    </source>
</evidence>
<organism evidence="1 2">
    <name type="scientific">Herpetosiphon gulosus</name>
    <dbReference type="NCBI Taxonomy" id="1973496"/>
    <lineage>
        <taxon>Bacteria</taxon>
        <taxon>Bacillati</taxon>
        <taxon>Chloroflexota</taxon>
        <taxon>Chloroflexia</taxon>
        <taxon>Herpetosiphonales</taxon>
        <taxon>Herpetosiphonaceae</taxon>
        <taxon>Herpetosiphon</taxon>
    </lineage>
</organism>
<dbReference type="Proteomes" id="UP001428290">
    <property type="component" value="Unassembled WGS sequence"/>
</dbReference>
<dbReference type="EMBL" id="BAABRU010000071">
    <property type="protein sequence ID" value="GAA5531595.1"/>
    <property type="molecule type" value="Genomic_DNA"/>
</dbReference>
<evidence type="ECO:0008006" key="3">
    <source>
        <dbReference type="Google" id="ProtNLM"/>
    </source>
</evidence>
<gene>
    <name evidence="1" type="ORF">Hgul01_05420</name>
</gene>
<dbReference type="RefSeq" id="WP_345725140.1">
    <property type="nucleotide sequence ID" value="NZ_BAABRU010000071.1"/>
</dbReference>
<keyword evidence="2" id="KW-1185">Reference proteome</keyword>